<dbReference type="GO" id="GO:0016758">
    <property type="term" value="F:hexosyltransferase activity"/>
    <property type="evidence" value="ECO:0007669"/>
    <property type="project" value="UniProtKB-ARBA"/>
</dbReference>
<dbReference type="InterPro" id="IPR001173">
    <property type="entry name" value="Glyco_trans_2-like"/>
</dbReference>
<evidence type="ECO:0000259" key="1">
    <source>
        <dbReference type="Pfam" id="PF00535"/>
    </source>
</evidence>
<accession>A0A4R1RDD2</accession>
<organism evidence="2 3">
    <name type="scientific">Mariniflexile fucanivorans</name>
    <dbReference type="NCBI Taxonomy" id="264023"/>
    <lineage>
        <taxon>Bacteria</taxon>
        <taxon>Pseudomonadati</taxon>
        <taxon>Bacteroidota</taxon>
        <taxon>Flavobacteriia</taxon>
        <taxon>Flavobacteriales</taxon>
        <taxon>Flavobacteriaceae</taxon>
        <taxon>Mariniflexile</taxon>
    </lineage>
</organism>
<dbReference type="OrthoDB" id="199095at2"/>
<dbReference type="Proteomes" id="UP000295455">
    <property type="component" value="Unassembled WGS sequence"/>
</dbReference>
<dbReference type="EMBL" id="SLUP01000008">
    <property type="protein sequence ID" value="TCL63874.1"/>
    <property type="molecule type" value="Genomic_DNA"/>
</dbReference>
<dbReference type="AlphaFoldDB" id="A0A4R1RDD2"/>
<comment type="caution">
    <text evidence="2">The sequence shown here is derived from an EMBL/GenBank/DDBJ whole genome shotgun (WGS) entry which is preliminary data.</text>
</comment>
<dbReference type="PANTHER" id="PTHR22916:SF3">
    <property type="entry name" value="UDP-GLCNAC:BETAGAL BETA-1,3-N-ACETYLGLUCOSAMINYLTRANSFERASE-LIKE PROTEIN 1"/>
    <property type="match status" value="1"/>
</dbReference>
<gene>
    <name evidence="2" type="ORF">EV196_10870</name>
</gene>
<dbReference type="RefSeq" id="WP_132218712.1">
    <property type="nucleotide sequence ID" value="NZ_OX156936.1"/>
</dbReference>
<sequence length="326" mass="38277">MVIVSVCMITYNHQDYIVEAIESVLKQKTSFSLEIILSNDASVDNTNSVIDNFILNNLNSNIIRYYNHKTNIGMIPNLIFALKKCKGKYIALLEGDDYWTDCLKLQKQFDLLESNPNLIASHHWQKISEKENNKFIEKESPKQGYFPQPISSVAPIFCNKMRVKLRTLMFRNVINEGFFPNWYYDVAFGDVPLSFLLGKYGDFGFIDEKMAVYRYIDSGVSKSGLKELGIKKLSILHSENWIKIWDYADKHFNYIYHQEASRSVKGFYQTIVLNLPKTMSSFYKLLKYTIVIRKLSVSKTISHTIWLFFYYFKFFGYKLKKKLQRL</sequence>
<evidence type="ECO:0000313" key="2">
    <source>
        <dbReference type="EMBL" id="TCL63874.1"/>
    </source>
</evidence>
<reference evidence="2 3" key="1">
    <citation type="submission" date="2019-03" db="EMBL/GenBank/DDBJ databases">
        <title>Genomic Encyclopedia of Type Strains, Phase IV (KMG-IV): sequencing the most valuable type-strain genomes for metagenomic binning, comparative biology and taxonomic classification.</title>
        <authorList>
            <person name="Goeker M."/>
        </authorList>
    </citation>
    <scope>NUCLEOTIDE SEQUENCE [LARGE SCALE GENOMIC DNA]</scope>
    <source>
        <strain evidence="2 3">DSM 18792</strain>
    </source>
</reference>
<evidence type="ECO:0000313" key="3">
    <source>
        <dbReference type="Proteomes" id="UP000295455"/>
    </source>
</evidence>
<dbReference type="Pfam" id="PF00535">
    <property type="entry name" value="Glycos_transf_2"/>
    <property type="match status" value="1"/>
</dbReference>
<protein>
    <submittedName>
        <fullName evidence="2">Glycosyl transferase family 2</fullName>
    </submittedName>
</protein>
<keyword evidence="3" id="KW-1185">Reference proteome</keyword>
<feature type="domain" description="Glycosyltransferase 2-like" evidence="1">
    <location>
        <begin position="5"/>
        <end position="139"/>
    </location>
</feature>
<dbReference type="InterPro" id="IPR029044">
    <property type="entry name" value="Nucleotide-diphossugar_trans"/>
</dbReference>
<dbReference type="PANTHER" id="PTHR22916">
    <property type="entry name" value="GLYCOSYLTRANSFERASE"/>
    <property type="match status" value="1"/>
</dbReference>
<proteinExistence type="predicted"/>
<dbReference type="SUPFAM" id="SSF53448">
    <property type="entry name" value="Nucleotide-diphospho-sugar transferases"/>
    <property type="match status" value="1"/>
</dbReference>
<keyword evidence="2" id="KW-0808">Transferase</keyword>
<dbReference type="Gene3D" id="3.90.550.10">
    <property type="entry name" value="Spore Coat Polysaccharide Biosynthesis Protein SpsA, Chain A"/>
    <property type="match status" value="1"/>
</dbReference>
<name>A0A4R1RDD2_9FLAO</name>